<evidence type="ECO:0000256" key="2">
    <source>
        <dbReference type="ARBA" id="ARBA00022448"/>
    </source>
</evidence>
<evidence type="ECO:0000256" key="7">
    <source>
        <dbReference type="ARBA" id="ARBA00023251"/>
    </source>
</evidence>
<dbReference type="PANTHER" id="PTHR42718:SF46">
    <property type="entry name" value="BLR6921 PROTEIN"/>
    <property type="match status" value="1"/>
</dbReference>
<feature type="transmembrane region" description="Helical" evidence="9">
    <location>
        <begin position="308"/>
        <end position="329"/>
    </location>
</feature>
<feature type="transmembrane region" description="Helical" evidence="9">
    <location>
        <begin position="173"/>
        <end position="195"/>
    </location>
</feature>
<evidence type="ECO:0000256" key="4">
    <source>
        <dbReference type="ARBA" id="ARBA00022692"/>
    </source>
</evidence>
<keyword evidence="7" id="KW-0046">Antibiotic resistance</keyword>
<keyword evidence="12" id="KW-1185">Reference proteome</keyword>
<dbReference type="InterPro" id="IPR011701">
    <property type="entry name" value="MFS"/>
</dbReference>
<evidence type="ECO:0000256" key="5">
    <source>
        <dbReference type="ARBA" id="ARBA00022989"/>
    </source>
</evidence>
<evidence type="ECO:0000256" key="8">
    <source>
        <dbReference type="SAM" id="MobiDB-lite"/>
    </source>
</evidence>
<dbReference type="EMBL" id="VKHT01000031">
    <property type="protein sequence ID" value="MBB0242961.1"/>
    <property type="molecule type" value="Genomic_DNA"/>
</dbReference>
<feature type="transmembrane region" description="Helical" evidence="9">
    <location>
        <begin position="368"/>
        <end position="392"/>
    </location>
</feature>
<keyword evidence="5 9" id="KW-1133">Transmembrane helix</keyword>
<evidence type="ECO:0000256" key="6">
    <source>
        <dbReference type="ARBA" id="ARBA00023136"/>
    </source>
</evidence>
<evidence type="ECO:0000256" key="9">
    <source>
        <dbReference type="SAM" id="Phobius"/>
    </source>
</evidence>
<keyword evidence="6 9" id="KW-0472">Membrane</keyword>
<feature type="transmembrane region" description="Helical" evidence="9">
    <location>
        <begin position="86"/>
        <end position="104"/>
    </location>
</feature>
<evidence type="ECO:0000256" key="3">
    <source>
        <dbReference type="ARBA" id="ARBA00022475"/>
    </source>
</evidence>
<dbReference type="InterPro" id="IPR020846">
    <property type="entry name" value="MFS_dom"/>
</dbReference>
<reference evidence="12" key="1">
    <citation type="submission" date="2019-10" db="EMBL/GenBank/DDBJ databases">
        <title>Streptomyces sp. nov., a novel actinobacterium isolated from alkaline environment.</title>
        <authorList>
            <person name="Golinska P."/>
        </authorList>
    </citation>
    <scope>NUCLEOTIDE SEQUENCE [LARGE SCALE GENOMIC DNA]</scope>
    <source>
        <strain evidence="12">DSM 42118</strain>
    </source>
</reference>
<feature type="transmembrane region" description="Helical" evidence="9">
    <location>
        <begin position="450"/>
        <end position="467"/>
    </location>
</feature>
<dbReference type="PROSITE" id="PS00216">
    <property type="entry name" value="SUGAR_TRANSPORT_1"/>
    <property type="match status" value="1"/>
</dbReference>
<sequence>MSATASPPASNTAPIRLGWALAVLAFAQLIISLDFNIVYVALPEIGSELGFSEQSLQWVVSAYAVAFGGFLLLGGRCSDLLGRRNMFILALALYALSSLVGGFATNPGTIVAVRAVQGLGGALLFPATLSLINTLFAEGAPRNRALAIWGGAGASGLTLGSLLGGVLTSAFGWAAVFFVNVPLAGIVLLVALSVIPRDRRTGERRSFDLPGALTATAGVTLLVYVLVQGPESGWVSTRMLVLAVAAVVLLALFTVIESRSKDPLMPLRLFRNRSLAAGMSITFIFMGTFSALPYFLTILFQNVHGFSALQTGMAFLVPSLSIAAGTQIGERMATRTATRTTLLAGLLIGAVGTAVLALGISADGGYGAVVPGLIISGIGQGITWTGMWIAAASGVDPREQGIASGMASTTQQVGGAVGLAILIAVANSGIHGLSGDRLNLAMADGTRTAVYIAAAGIVLGALVALTLPRRPTTPPAADPVITGGPDRLSRDDRDPLEATSAPEALGEGSRAGT</sequence>
<proteinExistence type="predicted"/>
<feature type="transmembrane region" description="Helical" evidence="9">
    <location>
        <begin position="239"/>
        <end position="256"/>
    </location>
</feature>
<protein>
    <submittedName>
        <fullName evidence="11">MFS transporter</fullName>
    </submittedName>
</protein>
<keyword evidence="4 9" id="KW-0812">Transmembrane</keyword>
<dbReference type="PROSITE" id="PS50850">
    <property type="entry name" value="MFS"/>
    <property type="match status" value="1"/>
</dbReference>
<comment type="caution">
    <text evidence="11">The sequence shown here is derived from an EMBL/GenBank/DDBJ whole genome shotgun (WGS) entry which is preliminary data.</text>
</comment>
<feature type="transmembrane region" description="Helical" evidence="9">
    <location>
        <begin position="116"/>
        <end position="136"/>
    </location>
</feature>
<feature type="transmembrane region" description="Helical" evidence="9">
    <location>
        <begin position="341"/>
        <end position="362"/>
    </location>
</feature>
<name>A0A7W3T9X0_9ACTN</name>
<feature type="transmembrane region" description="Helical" evidence="9">
    <location>
        <begin position="276"/>
        <end position="296"/>
    </location>
</feature>
<evidence type="ECO:0000313" key="12">
    <source>
        <dbReference type="Proteomes" id="UP000538929"/>
    </source>
</evidence>
<dbReference type="Proteomes" id="UP000538929">
    <property type="component" value="Unassembled WGS sequence"/>
</dbReference>
<feature type="domain" description="Major facilitator superfamily (MFS) profile" evidence="10">
    <location>
        <begin position="20"/>
        <end position="472"/>
    </location>
</feature>
<dbReference type="Pfam" id="PF07690">
    <property type="entry name" value="MFS_1"/>
    <property type="match status" value="1"/>
</dbReference>
<dbReference type="SUPFAM" id="SSF103473">
    <property type="entry name" value="MFS general substrate transporter"/>
    <property type="match status" value="1"/>
</dbReference>
<evidence type="ECO:0000256" key="1">
    <source>
        <dbReference type="ARBA" id="ARBA00004651"/>
    </source>
</evidence>
<dbReference type="Gene3D" id="1.20.1250.20">
    <property type="entry name" value="MFS general substrate transporter like domains"/>
    <property type="match status" value="1"/>
</dbReference>
<dbReference type="RefSeq" id="WP_182604698.1">
    <property type="nucleotide sequence ID" value="NZ_VKHT01000031.1"/>
</dbReference>
<feature type="transmembrane region" description="Helical" evidence="9">
    <location>
        <begin position="54"/>
        <end position="74"/>
    </location>
</feature>
<feature type="transmembrane region" description="Helical" evidence="9">
    <location>
        <begin position="21"/>
        <end position="42"/>
    </location>
</feature>
<dbReference type="Gene3D" id="1.20.1720.10">
    <property type="entry name" value="Multidrug resistance protein D"/>
    <property type="match status" value="1"/>
</dbReference>
<dbReference type="GO" id="GO:0046677">
    <property type="term" value="P:response to antibiotic"/>
    <property type="evidence" value="ECO:0007669"/>
    <property type="project" value="UniProtKB-KW"/>
</dbReference>
<dbReference type="InterPro" id="IPR005829">
    <property type="entry name" value="Sugar_transporter_CS"/>
</dbReference>
<dbReference type="CDD" id="cd17321">
    <property type="entry name" value="MFS_MMR_MDR_like"/>
    <property type="match status" value="1"/>
</dbReference>
<evidence type="ECO:0000259" key="10">
    <source>
        <dbReference type="PROSITE" id="PS50850"/>
    </source>
</evidence>
<accession>A0A7W3T9X0</accession>
<feature type="transmembrane region" description="Helical" evidence="9">
    <location>
        <begin position="413"/>
        <end position="430"/>
    </location>
</feature>
<dbReference type="GO" id="GO:0022857">
    <property type="term" value="F:transmembrane transporter activity"/>
    <property type="evidence" value="ECO:0007669"/>
    <property type="project" value="InterPro"/>
</dbReference>
<feature type="transmembrane region" description="Helical" evidence="9">
    <location>
        <begin position="148"/>
        <end position="167"/>
    </location>
</feature>
<keyword evidence="3" id="KW-1003">Cell membrane</keyword>
<feature type="region of interest" description="Disordered" evidence="8">
    <location>
        <begin position="473"/>
        <end position="513"/>
    </location>
</feature>
<dbReference type="GO" id="GO:0005886">
    <property type="term" value="C:plasma membrane"/>
    <property type="evidence" value="ECO:0007669"/>
    <property type="project" value="UniProtKB-SubCell"/>
</dbReference>
<feature type="transmembrane region" description="Helical" evidence="9">
    <location>
        <begin position="207"/>
        <end position="227"/>
    </location>
</feature>
<keyword evidence="2" id="KW-0813">Transport</keyword>
<gene>
    <name evidence="11" type="ORF">FNQ90_02260</name>
</gene>
<evidence type="ECO:0000313" key="11">
    <source>
        <dbReference type="EMBL" id="MBB0242961.1"/>
    </source>
</evidence>
<feature type="compositionally biased region" description="Basic and acidic residues" evidence="8">
    <location>
        <begin position="487"/>
        <end position="496"/>
    </location>
</feature>
<comment type="subcellular location">
    <subcellularLocation>
        <location evidence="1">Cell membrane</location>
        <topology evidence="1">Multi-pass membrane protein</topology>
    </subcellularLocation>
</comment>
<dbReference type="AlphaFoldDB" id="A0A7W3T9X0"/>
<organism evidence="11 12">
    <name type="scientific">Streptomyces alkaliphilus</name>
    <dbReference type="NCBI Taxonomy" id="1472722"/>
    <lineage>
        <taxon>Bacteria</taxon>
        <taxon>Bacillati</taxon>
        <taxon>Actinomycetota</taxon>
        <taxon>Actinomycetes</taxon>
        <taxon>Kitasatosporales</taxon>
        <taxon>Streptomycetaceae</taxon>
        <taxon>Streptomyces</taxon>
    </lineage>
</organism>
<dbReference type="InterPro" id="IPR036259">
    <property type="entry name" value="MFS_trans_sf"/>
</dbReference>
<dbReference type="PANTHER" id="PTHR42718">
    <property type="entry name" value="MAJOR FACILITATOR SUPERFAMILY MULTIDRUG TRANSPORTER MFSC"/>
    <property type="match status" value="1"/>
</dbReference>